<dbReference type="AlphaFoldDB" id="A0A5S9IRS3"/>
<feature type="transmembrane region" description="Helical" evidence="7">
    <location>
        <begin position="298"/>
        <end position="325"/>
    </location>
</feature>
<dbReference type="PANTHER" id="PTHR43731">
    <property type="entry name" value="RHOMBOID PROTEASE"/>
    <property type="match status" value="1"/>
</dbReference>
<feature type="transmembrane region" description="Helical" evidence="7">
    <location>
        <begin position="337"/>
        <end position="359"/>
    </location>
</feature>
<feature type="domain" description="Peptidase S54 rhomboid" evidence="8">
    <location>
        <begin position="211"/>
        <end position="359"/>
    </location>
</feature>
<dbReference type="KEGG" id="uam:UABAM_05335"/>
<evidence type="ECO:0000256" key="1">
    <source>
        <dbReference type="ARBA" id="ARBA00004141"/>
    </source>
</evidence>
<feature type="domain" description="Transcription factor zinc-finger" evidence="9">
    <location>
        <begin position="62"/>
        <end position="99"/>
    </location>
</feature>
<evidence type="ECO:0000259" key="8">
    <source>
        <dbReference type="Pfam" id="PF01694"/>
    </source>
</evidence>
<dbReference type="InterPro" id="IPR035952">
    <property type="entry name" value="Rhomboid-like_sf"/>
</dbReference>
<evidence type="ECO:0000313" key="11">
    <source>
        <dbReference type="Proteomes" id="UP000326354"/>
    </source>
</evidence>
<keyword evidence="6 7" id="KW-0472">Membrane</keyword>
<accession>A0A5S9IRS3</accession>
<feature type="transmembrane region" description="Helical" evidence="7">
    <location>
        <begin position="249"/>
        <end position="267"/>
    </location>
</feature>
<evidence type="ECO:0000259" key="9">
    <source>
        <dbReference type="Pfam" id="PF13453"/>
    </source>
</evidence>
<feature type="transmembrane region" description="Helical" evidence="7">
    <location>
        <begin position="211"/>
        <end position="237"/>
    </location>
</feature>
<dbReference type="Pfam" id="PF13453">
    <property type="entry name" value="Zn_ribbon_TFIIB"/>
    <property type="match status" value="1"/>
</dbReference>
<evidence type="ECO:0000313" key="10">
    <source>
        <dbReference type="EMBL" id="BBM86933.1"/>
    </source>
</evidence>
<dbReference type="GO" id="GO:0004252">
    <property type="term" value="F:serine-type endopeptidase activity"/>
    <property type="evidence" value="ECO:0007669"/>
    <property type="project" value="InterPro"/>
</dbReference>
<evidence type="ECO:0000256" key="7">
    <source>
        <dbReference type="SAM" id="Phobius"/>
    </source>
</evidence>
<sequence length="380" mass="42972">MFRCSNCHENLVKTKGANGLYWKCPSCKGRAVSLSILRRVLDKKYVNQMWQSAFKAKNLGQDCPICRKAMYEIYKPDQDVYLDICKRCQFVWFDPNEYEVAPKVEKAPEKKDHKALSNEATQMLAIAKVKLKPHKPAIVDDQLPDAWWKGVLGIFGLPVEEDMEKPSRPAITTWLLSAAIFLVSVLSFSHLMDVVMAYGLIPAQAMRGGGITFLTCFFLHGGIIHLLGNLYFLLVFGDNVEDYLGAPKFLLMTFVATFLGCLMHIALDPSSTRPLIGASGGISAIIVFYALQFPHARLGVFVWIFTYIRWLNVSVRFALGVWIVIQVIGVFEQVAGFTNVSAMGHLGGAIVGFIFWWFFKEDRQQKSLRRLDEIRSQRNV</sequence>
<name>A0A5S9IRS3_UABAM</name>
<dbReference type="EMBL" id="AP019860">
    <property type="protein sequence ID" value="BBM86933.1"/>
    <property type="molecule type" value="Genomic_DNA"/>
</dbReference>
<feature type="transmembrane region" description="Helical" evidence="7">
    <location>
        <begin position="171"/>
        <end position="191"/>
    </location>
</feature>
<comment type="similarity">
    <text evidence="2">Belongs to the peptidase S54 family.</text>
</comment>
<dbReference type="PANTHER" id="PTHR43731:SF14">
    <property type="entry name" value="PRESENILIN-ASSOCIATED RHOMBOID-LIKE PROTEIN, MITOCHONDRIAL"/>
    <property type="match status" value="1"/>
</dbReference>
<dbReference type="Proteomes" id="UP000326354">
    <property type="component" value="Chromosome"/>
</dbReference>
<dbReference type="InterPro" id="IPR022764">
    <property type="entry name" value="Peptidase_S54_rhomboid_dom"/>
</dbReference>
<evidence type="ECO:0000256" key="2">
    <source>
        <dbReference type="ARBA" id="ARBA00009045"/>
    </source>
</evidence>
<dbReference type="GO" id="GO:0006508">
    <property type="term" value="P:proteolysis"/>
    <property type="evidence" value="ECO:0007669"/>
    <property type="project" value="UniProtKB-KW"/>
</dbReference>
<dbReference type="InterPro" id="IPR027392">
    <property type="entry name" value="TF_Znf"/>
</dbReference>
<gene>
    <name evidence="10" type="ORF">UABAM_05335</name>
</gene>
<dbReference type="RefSeq" id="WP_151970969.1">
    <property type="nucleotide sequence ID" value="NZ_AP019860.1"/>
</dbReference>
<keyword evidence="11" id="KW-1185">Reference proteome</keyword>
<dbReference type="InterPro" id="IPR050925">
    <property type="entry name" value="Rhomboid_protease_S54"/>
</dbReference>
<dbReference type="GO" id="GO:0016020">
    <property type="term" value="C:membrane"/>
    <property type="evidence" value="ECO:0007669"/>
    <property type="project" value="UniProtKB-SubCell"/>
</dbReference>
<evidence type="ECO:0000256" key="6">
    <source>
        <dbReference type="ARBA" id="ARBA00023136"/>
    </source>
</evidence>
<evidence type="ECO:0000256" key="3">
    <source>
        <dbReference type="ARBA" id="ARBA00022692"/>
    </source>
</evidence>
<comment type="subcellular location">
    <subcellularLocation>
        <location evidence="1">Membrane</location>
        <topology evidence="1">Multi-pass membrane protein</topology>
    </subcellularLocation>
</comment>
<keyword evidence="10" id="KW-0645">Protease</keyword>
<dbReference type="OrthoDB" id="9813074at2"/>
<keyword evidence="4" id="KW-0378">Hydrolase</keyword>
<evidence type="ECO:0000256" key="4">
    <source>
        <dbReference type="ARBA" id="ARBA00022801"/>
    </source>
</evidence>
<dbReference type="Gene3D" id="1.20.1540.10">
    <property type="entry name" value="Rhomboid-like"/>
    <property type="match status" value="1"/>
</dbReference>
<reference evidence="10 11" key="1">
    <citation type="submission" date="2019-08" db="EMBL/GenBank/DDBJ databases">
        <title>Complete genome sequence of Candidatus Uab amorphum.</title>
        <authorList>
            <person name="Shiratori T."/>
            <person name="Suzuki S."/>
            <person name="Kakizawa Y."/>
            <person name="Ishida K."/>
        </authorList>
    </citation>
    <scope>NUCLEOTIDE SEQUENCE [LARGE SCALE GENOMIC DNA]</scope>
    <source>
        <strain evidence="10 11">SRT547</strain>
    </source>
</reference>
<keyword evidence="3 7" id="KW-0812">Transmembrane</keyword>
<keyword evidence="5 7" id="KW-1133">Transmembrane helix</keyword>
<dbReference type="Pfam" id="PF01694">
    <property type="entry name" value="Rhomboid"/>
    <property type="match status" value="1"/>
</dbReference>
<organism evidence="10 11">
    <name type="scientific">Uabimicrobium amorphum</name>
    <dbReference type="NCBI Taxonomy" id="2596890"/>
    <lineage>
        <taxon>Bacteria</taxon>
        <taxon>Pseudomonadati</taxon>
        <taxon>Planctomycetota</taxon>
        <taxon>Candidatus Uabimicrobiia</taxon>
        <taxon>Candidatus Uabimicrobiales</taxon>
        <taxon>Candidatus Uabimicrobiaceae</taxon>
        <taxon>Candidatus Uabimicrobium</taxon>
    </lineage>
</organism>
<proteinExistence type="inferred from homology"/>
<evidence type="ECO:0000256" key="5">
    <source>
        <dbReference type="ARBA" id="ARBA00022989"/>
    </source>
</evidence>
<dbReference type="SUPFAM" id="SSF144091">
    <property type="entry name" value="Rhomboid-like"/>
    <property type="match status" value="1"/>
</dbReference>
<protein>
    <submittedName>
        <fullName evidence="10">Rhomboid family intramembrane serine protease</fullName>
    </submittedName>
</protein>